<name>A0A6G6IWM8_PSENT</name>
<dbReference type="Proteomes" id="UP000501063">
    <property type="component" value="Chromosome"/>
</dbReference>
<evidence type="ECO:0000313" key="1">
    <source>
        <dbReference type="EMBL" id="QIE87353.1"/>
    </source>
</evidence>
<dbReference type="InterPro" id="IPR026365">
    <property type="entry name" value="BcepMu_gp16"/>
</dbReference>
<accession>A0A6G6IWM8</accession>
<sequence length="68" mass="7394">MAAANKALTADQVKERFRLAGKTFTAWAEENGYTRKEVYRVLNGQAKGNYGKAHEIAVKLGLKPAVAA</sequence>
<dbReference type="RefSeq" id="WP_024762326.1">
    <property type="nucleotide sequence ID" value="NZ_CP049140.1"/>
</dbReference>
<dbReference type="NCBIfam" id="TIGR04111">
    <property type="entry name" value="BcepMu_gp16"/>
    <property type="match status" value="1"/>
</dbReference>
<proteinExistence type="predicted"/>
<dbReference type="Gene3D" id="1.10.260.40">
    <property type="entry name" value="lambda repressor-like DNA-binding domains"/>
    <property type="match status" value="1"/>
</dbReference>
<dbReference type="InterPro" id="IPR010982">
    <property type="entry name" value="Lambda_DNA-bd_dom_sf"/>
</dbReference>
<dbReference type="AlphaFoldDB" id="A0A6G6IWM8"/>
<keyword evidence="1" id="KW-0238">DNA-binding</keyword>
<dbReference type="EMBL" id="CP049140">
    <property type="protein sequence ID" value="QIE87353.1"/>
    <property type="molecule type" value="Genomic_DNA"/>
</dbReference>
<reference evidence="1 2" key="1">
    <citation type="submission" date="2020-02" db="EMBL/GenBank/DDBJ databases">
        <title>Integrative conjugative elements (ICEs) and plasmids drive adaptation of Pseudomonas nitroreducens strain HBP1 to wastewater environment.</title>
        <authorList>
            <person name="Sentchilo V."/>
            <person name="Carraro N."/>
            <person name="Bertelli C."/>
            <person name="van der Meer J.R."/>
        </authorList>
    </citation>
    <scope>NUCLEOTIDE SEQUENCE [LARGE SCALE GENOMIC DNA]</scope>
    <source>
        <strain evidence="1 2">HBP1</strain>
    </source>
</reference>
<organism evidence="1 2">
    <name type="scientific">Pseudomonas nitroreducens</name>
    <dbReference type="NCBI Taxonomy" id="46680"/>
    <lineage>
        <taxon>Bacteria</taxon>
        <taxon>Pseudomonadati</taxon>
        <taxon>Pseudomonadota</taxon>
        <taxon>Gammaproteobacteria</taxon>
        <taxon>Pseudomonadales</taxon>
        <taxon>Pseudomonadaceae</taxon>
        <taxon>Pseudomonas</taxon>
    </lineage>
</organism>
<evidence type="ECO:0000313" key="2">
    <source>
        <dbReference type="Proteomes" id="UP000501063"/>
    </source>
</evidence>
<dbReference type="GO" id="GO:0003677">
    <property type="term" value="F:DNA binding"/>
    <property type="evidence" value="ECO:0007669"/>
    <property type="project" value="UniProtKB-KW"/>
</dbReference>
<gene>
    <name evidence="1" type="ORF">G5B91_14180</name>
</gene>
<dbReference type="KEGG" id="pnt:G5B91_14180"/>
<protein>
    <submittedName>
        <fullName evidence="1">DNA-binding protein</fullName>
    </submittedName>
</protein>